<comment type="caution">
    <text evidence="2">The sequence shown here is derived from an EMBL/GenBank/DDBJ whole genome shotgun (WGS) entry which is preliminary data.</text>
</comment>
<sequence length="93" mass="10596">MRDIEIPVPLDELDARLLALDPDLAPLVAEIEEIFAELPASRRVPVRPRLRTRPARPAAVTPRFPEPPRLTGLPRRRVRATQRGPPRRARSRT</sequence>
<organism evidence="2 3">
    <name type="scientific">Nocardia puris</name>
    <dbReference type="NCBI Taxonomy" id="208602"/>
    <lineage>
        <taxon>Bacteria</taxon>
        <taxon>Bacillati</taxon>
        <taxon>Actinomycetota</taxon>
        <taxon>Actinomycetes</taxon>
        <taxon>Mycobacteriales</taxon>
        <taxon>Nocardiaceae</taxon>
        <taxon>Nocardia</taxon>
    </lineage>
</organism>
<reference evidence="2 3" key="1">
    <citation type="submission" date="2018-06" db="EMBL/GenBank/DDBJ databases">
        <title>Genomic Encyclopedia of Type Strains, Phase IV (KMG-IV): sequencing the most valuable type-strain genomes for metagenomic binning, comparative biology and taxonomic classification.</title>
        <authorList>
            <person name="Goeker M."/>
        </authorList>
    </citation>
    <scope>NUCLEOTIDE SEQUENCE [LARGE SCALE GENOMIC DNA]</scope>
    <source>
        <strain evidence="2 3">DSM 44599</strain>
    </source>
</reference>
<gene>
    <name evidence="2" type="ORF">DFR74_102654</name>
</gene>
<dbReference type="Proteomes" id="UP000252586">
    <property type="component" value="Unassembled WGS sequence"/>
</dbReference>
<feature type="compositionally biased region" description="Basic residues" evidence="1">
    <location>
        <begin position="74"/>
        <end position="93"/>
    </location>
</feature>
<accession>A0A366DVW2</accession>
<dbReference type="RefSeq" id="WP_067514316.1">
    <property type="nucleotide sequence ID" value="NZ_CP107943.1"/>
</dbReference>
<dbReference type="AlphaFoldDB" id="A0A366DVW2"/>
<feature type="region of interest" description="Disordered" evidence="1">
    <location>
        <begin position="47"/>
        <end position="93"/>
    </location>
</feature>
<keyword evidence="3" id="KW-1185">Reference proteome</keyword>
<proteinExistence type="predicted"/>
<evidence type="ECO:0000313" key="3">
    <source>
        <dbReference type="Proteomes" id="UP000252586"/>
    </source>
</evidence>
<dbReference type="STRING" id="1210090.GCA_001613185_06768"/>
<dbReference type="EMBL" id="QNRE01000002">
    <property type="protein sequence ID" value="RBO94231.1"/>
    <property type="molecule type" value="Genomic_DNA"/>
</dbReference>
<name>A0A366DVW2_9NOCA</name>
<evidence type="ECO:0000313" key="2">
    <source>
        <dbReference type="EMBL" id="RBO94231.1"/>
    </source>
</evidence>
<evidence type="ECO:0000256" key="1">
    <source>
        <dbReference type="SAM" id="MobiDB-lite"/>
    </source>
</evidence>
<protein>
    <submittedName>
        <fullName evidence="2">Uncharacterized protein</fullName>
    </submittedName>
</protein>